<dbReference type="RefSeq" id="WP_075063341.1">
    <property type="nucleotide sequence ID" value="NZ_LGCL01000026.1"/>
</dbReference>
<dbReference type="CDD" id="cd00392">
    <property type="entry name" value="Ribosomal_L13"/>
    <property type="match status" value="1"/>
</dbReference>
<dbReference type="PATRIC" id="fig|1134406.4.peg.3972"/>
<dbReference type="PANTHER" id="PTHR11545:SF2">
    <property type="entry name" value="LARGE RIBOSOMAL SUBUNIT PROTEIN UL13M"/>
    <property type="match status" value="1"/>
</dbReference>
<evidence type="ECO:0000313" key="6">
    <source>
        <dbReference type="Proteomes" id="UP000050417"/>
    </source>
</evidence>
<evidence type="ECO:0000256" key="2">
    <source>
        <dbReference type="ARBA" id="ARBA00022980"/>
    </source>
</evidence>
<name>A0A0P6X1F2_9CHLR</name>
<evidence type="ECO:0000256" key="1">
    <source>
        <dbReference type="ARBA" id="ARBA00006227"/>
    </source>
</evidence>
<dbReference type="OrthoDB" id="9801330at2"/>
<evidence type="ECO:0000313" key="5">
    <source>
        <dbReference type="EMBL" id="KPL76177.1"/>
    </source>
</evidence>
<dbReference type="GO" id="GO:0022625">
    <property type="term" value="C:cytosolic large ribosomal subunit"/>
    <property type="evidence" value="ECO:0007669"/>
    <property type="project" value="TreeGrafter"/>
</dbReference>
<dbReference type="SUPFAM" id="SSF52161">
    <property type="entry name" value="Ribosomal protein L13"/>
    <property type="match status" value="1"/>
</dbReference>
<keyword evidence="2 4" id="KW-0689">Ribosomal protein</keyword>
<organism evidence="5 6">
    <name type="scientific">Ornatilinea apprima</name>
    <dbReference type="NCBI Taxonomy" id="1134406"/>
    <lineage>
        <taxon>Bacteria</taxon>
        <taxon>Bacillati</taxon>
        <taxon>Chloroflexota</taxon>
        <taxon>Anaerolineae</taxon>
        <taxon>Anaerolineales</taxon>
        <taxon>Anaerolineaceae</taxon>
        <taxon>Ornatilinea</taxon>
    </lineage>
</organism>
<dbReference type="GO" id="GO:0003729">
    <property type="term" value="F:mRNA binding"/>
    <property type="evidence" value="ECO:0007669"/>
    <property type="project" value="TreeGrafter"/>
</dbReference>
<keyword evidence="3 4" id="KW-0687">Ribonucleoprotein</keyword>
<comment type="subunit">
    <text evidence="4">Part of the 50S ribosomal subunit.</text>
</comment>
<sequence>MVNVEKTYVIKGKTEPNWLLVDAEGQNVGRLATQIASYLLGKHKPTFTPGVDMGDIVVVINVDKLSIAQKRLENKMYYRHSNFPGGLTATSMKDQMVQHSDRVIRHAVWGMLPHNSLGRKLLKRLKIYAGNEHPHEAQNPQPVA</sequence>
<dbReference type="GO" id="GO:0006412">
    <property type="term" value="P:translation"/>
    <property type="evidence" value="ECO:0007669"/>
    <property type="project" value="UniProtKB-UniRule"/>
</dbReference>
<dbReference type="PIRSF" id="PIRSF002181">
    <property type="entry name" value="Ribosomal_L13"/>
    <property type="match status" value="1"/>
</dbReference>
<dbReference type="HAMAP" id="MF_01366">
    <property type="entry name" value="Ribosomal_uL13"/>
    <property type="match status" value="1"/>
</dbReference>
<keyword evidence="6" id="KW-1185">Reference proteome</keyword>
<comment type="function">
    <text evidence="4">This protein is one of the early assembly proteins of the 50S ribosomal subunit, although it is not seen to bind rRNA by itself. It is important during the early stages of 50S assembly.</text>
</comment>
<dbReference type="STRING" id="1134406.ADN00_12455"/>
<accession>A0A0P6X1F2</accession>
<dbReference type="PANTHER" id="PTHR11545">
    <property type="entry name" value="RIBOSOMAL PROTEIN L13"/>
    <property type="match status" value="1"/>
</dbReference>
<dbReference type="NCBIfam" id="TIGR01066">
    <property type="entry name" value="rplM_bact"/>
    <property type="match status" value="1"/>
</dbReference>
<dbReference type="InterPro" id="IPR005822">
    <property type="entry name" value="Ribosomal_uL13"/>
</dbReference>
<proteinExistence type="inferred from homology"/>
<comment type="similarity">
    <text evidence="1 4">Belongs to the universal ribosomal protein uL13 family.</text>
</comment>
<dbReference type="Gene3D" id="3.90.1180.10">
    <property type="entry name" value="Ribosomal protein L13"/>
    <property type="match status" value="1"/>
</dbReference>
<comment type="caution">
    <text evidence="5">The sequence shown here is derived from an EMBL/GenBank/DDBJ whole genome shotgun (WGS) entry which is preliminary data.</text>
</comment>
<protein>
    <recommendedName>
        <fullName evidence="4">Large ribosomal subunit protein uL13</fullName>
    </recommendedName>
</protein>
<dbReference type="Pfam" id="PF00572">
    <property type="entry name" value="Ribosomal_L13"/>
    <property type="match status" value="1"/>
</dbReference>
<dbReference type="InterPro" id="IPR005823">
    <property type="entry name" value="Ribosomal_uL13_bac-type"/>
</dbReference>
<gene>
    <name evidence="4" type="primary">rplM</name>
    <name evidence="5" type="ORF">ADN00_12455</name>
</gene>
<dbReference type="GO" id="GO:0003735">
    <property type="term" value="F:structural constituent of ribosome"/>
    <property type="evidence" value="ECO:0007669"/>
    <property type="project" value="InterPro"/>
</dbReference>
<dbReference type="EMBL" id="LGCL01000026">
    <property type="protein sequence ID" value="KPL76177.1"/>
    <property type="molecule type" value="Genomic_DNA"/>
</dbReference>
<reference evidence="5 6" key="1">
    <citation type="submission" date="2015-07" db="EMBL/GenBank/DDBJ databases">
        <title>Genome sequence of Ornatilinea apprima DSM 23815.</title>
        <authorList>
            <person name="Hemp J."/>
            <person name="Ward L.M."/>
            <person name="Pace L.A."/>
            <person name="Fischer W.W."/>
        </authorList>
    </citation>
    <scope>NUCLEOTIDE SEQUENCE [LARGE SCALE GENOMIC DNA]</scope>
    <source>
        <strain evidence="5 6">P3M-1</strain>
    </source>
</reference>
<dbReference type="GO" id="GO:0017148">
    <property type="term" value="P:negative regulation of translation"/>
    <property type="evidence" value="ECO:0007669"/>
    <property type="project" value="TreeGrafter"/>
</dbReference>
<evidence type="ECO:0000256" key="3">
    <source>
        <dbReference type="ARBA" id="ARBA00023274"/>
    </source>
</evidence>
<evidence type="ECO:0000256" key="4">
    <source>
        <dbReference type="HAMAP-Rule" id="MF_01366"/>
    </source>
</evidence>
<dbReference type="InterPro" id="IPR036899">
    <property type="entry name" value="Ribosomal_uL13_sf"/>
</dbReference>
<dbReference type="AlphaFoldDB" id="A0A0P6X1F2"/>
<dbReference type="Proteomes" id="UP000050417">
    <property type="component" value="Unassembled WGS sequence"/>
</dbReference>